<name>S7RK33_GLOTA</name>
<dbReference type="EMBL" id="KB469303">
    <property type="protein sequence ID" value="EPQ54750.1"/>
    <property type="molecule type" value="Genomic_DNA"/>
</dbReference>
<protein>
    <submittedName>
        <fullName evidence="1">Uncharacterized protein</fullName>
    </submittedName>
</protein>
<evidence type="ECO:0000313" key="1">
    <source>
        <dbReference type="EMBL" id="EPQ54750.1"/>
    </source>
</evidence>
<evidence type="ECO:0000313" key="2">
    <source>
        <dbReference type="Proteomes" id="UP000030669"/>
    </source>
</evidence>
<dbReference type="HOGENOM" id="CLU_669124_0_0_1"/>
<organism evidence="1 2">
    <name type="scientific">Gloeophyllum trabeum (strain ATCC 11539 / FP-39264 / Madison 617)</name>
    <name type="common">Brown rot fungus</name>
    <dbReference type="NCBI Taxonomy" id="670483"/>
    <lineage>
        <taxon>Eukaryota</taxon>
        <taxon>Fungi</taxon>
        <taxon>Dikarya</taxon>
        <taxon>Basidiomycota</taxon>
        <taxon>Agaricomycotina</taxon>
        <taxon>Agaricomycetes</taxon>
        <taxon>Gloeophyllales</taxon>
        <taxon>Gloeophyllaceae</taxon>
        <taxon>Gloeophyllum</taxon>
    </lineage>
</organism>
<dbReference type="Proteomes" id="UP000030669">
    <property type="component" value="Unassembled WGS sequence"/>
</dbReference>
<dbReference type="STRING" id="670483.S7RK33"/>
<keyword evidence="2" id="KW-1185">Reference proteome</keyword>
<reference evidence="1 2" key="1">
    <citation type="journal article" date="2012" name="Science">
        <title>The Paleozoic origin of enzymatic lignin decomposition reconstructed from 31 fungal genomes.</title>
        <authorList>
            <person name="Floudas D."/>
            <person name="Binder M."/>
            <person name="Riley R."/>
            <person name="Barry K."/>
            <person name="Blanchette R.A."/>
            <person name="Henrissat B."/>
            <person name="Martinez A.T."/>
            <person name="Otillar R."/>
            <person name="Spatafora J.W."/>
            <person name="Yadav J.S."/>
            <person name="Aerts A."/>
            <person name="Benoit I."/>
            <person name="Boyd A."/>
            <person name="Carlson A."/>
            <person name="Copeland A."/>
            <person name="Coutinho P.M."/>
            <person name="de Vries R.P."/>
            <person name="Ferreira P."/>
            <person name="Findley K."/>
            <person name="Foster B."/>
            <person name="Gaskell J."/>
            <person name="Glotzer D."/>
            <person name="Gorecki P."/>
            <person name="Heitman J."/>
            <person name="Hesse C."/>
            <person name="Hori C."/>
            <person name="Igarashi K."/>
            <person name="Jurgens J.A."/>
            <person name="Kallen N."/>
            <person name="Kersten P."/>
            <person name="Kohler A."/>
            <person name="Kuees U."/>
            <person name="Kumar T.K.A."/>
            <person name="Kuo A."/>
            <person name="LaButti K."/>
            <person name="Larrondo L.F."/>
            <person name="Lindquist E."/>
            <person name="Ling A."/>
            <person name="Lombard V."/>
            <person name="Lucas S."/>
            <person name="Lundell T."/>
            <person name="Martin R."/>
            <person name="McLaughlin D.J."/>
            <person name="Morgenstern I."/>
            <person name="Morin E."/>
            <person name="Murat C."/>
            <person name="Nagy L.G."/>
            <person name="Nolan M."/>
            <person name="Ohm R.A."/>
            <person name="Patyshakuliyeva A."/>
            <person name="Rokas A."/>
            <person name="Ruiz-Duenas F.J."/>
            <person name="Sabat G."/>
            <person name="Salamov A."/>
            <person name="Samejima M."/>
            <person name="Schmutz J."/>
            <person name="Slot J.C."/>
            <person name="St John F."/>
            <person name="Stenlid J."/>
            <person name="Sun H."/>
            <person name="Sun S."/>
            <person name="Syed K."/>
            <person name="Tsang A."/>
            <person name="Wiebenga A."/>
            <person name="Young D."/>
            <person name="Pisabarro A."/>
            <person name="Eastwood D.C."/>
            <person name="Martin F."/>
            <person name="Cullen D."/>
            <person name="Grigoriev I.V."/>
            <person name="Hibbett D.S."/>
        </authorList>
    </citation>
    <scope>NUCLEOTIDE SEQUENCE [LARGE SCALE GENOMIC DNA]</scope>
    <source>
        <strain evidence="1 2">ATCC 11539</strain>
    </source>
</reference>
<dbReference type="GeneID" id="19302053"/>
<dbReference type="KEGG" id="gtr:GLOTRDRAFT_130102"/>
<dbReference type="RefSeq" id="XP_007867004.1">
    <property type="nucleotide sequence ID" value="XM_007868813.1"/>
</dbReference>
<proteinExistence type="predicted"/>
<gene>
    <name evidence="1" type="ORF">GLOTRDRAFT_130102</name>
</gene>
<accession>S7RK33</accession>
<dbReference type="AlphaFoldDB" id="S7RK33"/>
<dbReference type="OrthoDB" id="3141012at2759"/>
<sequence length="411" mass="44819">MHFTPSIARSVLNIVERSPNPIFQKKCRRILKRFRSRMQSITAARIETLHRLLESCGVEDIVPPPDLPEDYGSAEAICQAMGRLFAQTIRPTRFKCTISGFGAADKPDDAFSLIQSPSAHLGAALSDADPPGLLWDAADSDSPRAFASPGGCDSEDLWPDEELKLLSASQDNVCHEDTMLEHADASEAVARHGCFDDDGMLWEEDMESPVSSQDSSHDSQGGWLSDVLLSPRPHATGTVSDVLCSPALDIAFIKDWLPEESPVERNESPNIWQEDWMEYDLVSGQLPVYSPSYASEVVGTKAPPMSLTSLVPSDLAPPSRVVSEPGYAFEDLDVQEERDGAEPGTTYLGLRDLEDEFDLGSSGMHLVRRHNAFPGSPSTSVPLLCAPDDLPNVDPDVVLNFDDGWVPVLSA</sequence>